<protein>
    <recommendedName>
        <fullName evidence="8">Thaumatin-like protein</fullName>
    </recommendedName>
</protein>
<organism evidence="6 7">
    <name type="scientific">Flemingia macrophylla</name>
    <dbReference type="NCBI Taxonomy" id="520843"/>
    <lineage>
        <taxon>Eukaryota</taxon>
        <taxon>Viridiplantae</taxon>
        <taxon>Streptophyta</taxon>
        <taxon>Embryophyta</taxon>
        <taxon>Tracheophyta</taxon>
        <taxon>Spermatophyta</taxon>
        <taxon>Magnoliopsida</taxon>
        <taxon>eudicotyledons</taxon>
        <taxon>Gunneridae</taxon>
        <taxon>Pentapetalae</taxon>
        <taxon>rosids</taxon>
        <taxon>fabids</taxon>
        <taxon>Fabales</taxon>
        <taxon>Fabaceae</taxon>
        <taxon>Papilionoideae</taxon>
        <taxon>50 kb inversion clade</taxon>
        <taxon>NPAAA clade</taxon>
        <taxon>indigoferoid/millettioid clade</taxon>
        <taxon>Phaseoleae</taxon>
        <taxon>Flemingia</taxon>
    </lineage>
</organism>
<name>A0ABD1M5V6_9FABA</name>
<comment type="similarity">
    <text evidence="2">Belongs to the thaumatin family.</text>
</comment>
<feature type="disulfide bond" evidence="5">
    <location>
        <begin position="32"/>
        <end position="243"/>
    </location>
</feature>
<dbReference type="PRINTS" id="PR00347">
    <property type="entry name" value="THAUMATIN"/>
</dbReference>
<dbReference type="SUPFAM" id="SSF49870">
    <property type="entry name" value="Osmotin, thaumatin-like protein"/>
    <property type="match status" value="1"/>
</dbReference>
<evidence type="ECO:0000256" key="3">
    <source>
        <dbReference type="ARBA" id="ARBA00022525"/>
    </source>
</evidence>
<dbReference type="InterPro" id="IPR001938">
    <property type="entry name" value="Thaumatin"/>
</dbReference>
<dbReference type="CDD" id="cd09218">
    <property type="entry name" value="TLP-PA"/>
    <property type="match status" value="1"/>
</dbReference>
<dbReference type="SMART" id="SM00205">
    <property type="entry name" value="THN"/>
    <property type="match status" value="1"/>
</dbReference>
<keyword evidence="7" id="KW-1185">Reference proteome</keyword>
<comment type="subcellular location">
    <subcellularLocation>
        <location evidence="1">Secreted</location>
    </subcellularLocation>
</comment>
<reference evidence="6 7" key="1">
    <citation type="submission" date="2024-08" db="EMBL/GenBank/DDBJ databases">
        <title>Insights into the chromosomal genome structure of Flemingia macrophylla.</title>
        <authorList>
            <person name="Ding Y."/>
            <person name="Zhao Y."/>
            <person name="Bi W."/>
            <person name="Wu M."/>
            <person name="Zhao G."/>
            <person name="Gong Y."/>
            <person name="Li W."/>
            <person name="Zhang P."/>
        </authorList>
    </citation>
    <scope>NUCLEOTIDE SEQUENCE [LARGE SCALE GENOMIC DNA]</scope>
    <source>
        <strain evidence="6">DYQJB</strain>
        <tissue evidence="6">Leaf</tissue>
    </source>
</reference>
<sequence length="244" mass="26001">MFTSENILFEWLTHYFNDAGAYASTFTITNNCAFTIWPATLTGGGTPQLPSTGFELTPKGSMTLDVPVAWSGRFWARTECSTDKHGRFTCATGDCGSGQVPCNGAGGTPPVSLVELTLAPNREGLDFYDVSLVDGFNLPVSVAPQGCNTTSCSADVNRICPPNFAVKGSDGRSVIACKSACLALNQPEYCCTGPFASPDKCSPTPYSVVFKNQCPQAYTYAYDDKSSTFTCSGGPNYYSITFCP</sequence>
<dbReference type="PANTHER" id="PTHR31048">
    <property type="entry name" value="OS03G0233200 PROTEIN"/>
    <property type="match status" value="1"/>
</dbReference>
<feature type="disulfide bond" evidence="5">
    <location>
        <begin position="181"/>
        <end position="190"/>
    </location>
</feature>
<dbReference type="EMBL" id="JBGMDY010000006">
    <property type="protein sequence ID" value="KAL2331120.1"/>
    <property type="molecule type" value="Genomic_DNA"/>
</dbReference>
<feature type="disulfide bond" evidence="5">
    <location>
        <begin position="147"/>
        <end position="231"/>
    </location>
</feature>
<feature type="disulfide bond" evidence="5">
    <location>
        <begin position="80"/>
        <end position="90"/>
    </location>
</feature>
<dbReference type="FunFam" id="2.60.110.10:FF:000002">
    <property type="entry name" value="Thaumatin-like protein 1a"/>
    <property type="match status" value="1"/>
</dbReference>
<dbReference type="GO" id="GO:0005576">
    <property type="term" value="C:extracellular region"/>
    <property type="evidence" value="ECO:0007669"/>
    <property type="project" value="UniProtKB-SubCell"/>
</dbReference>
<dbReference type="Proteomes" id="UP001603857">
    <property type="component" value="Unassembled WGS sequence"/>
</dbReference>
<dbReference type="Gene3D" id="2.60.110.10">
    <property type="entry name" value="Thaumatin"/>
    <property type="match status" value="1"/>
</dbReference>
<evidence type="ECO:0000256" key="5">
    <source>
        <dbReference type="PIRSR" id="PIRSR002703-1"/>
    </source>
</evidence>
<evidence type="ECO:0008006" key="8">
    <source>
        <dbReference type="Google" id="ProtNLM"/>
    </source>
</evidence>
<dbReference type="Pfam" id="PF00314">
    <property type="entry name" value="Thaumatin"/>
    <property type="match status" value="1"/>
</dbReference>
<dbReference type="InterPro" id="IPR037176">
    <property type="entry name" value="Osmotin/thaumatin-like_sf"/>
</dbReference>
<proteinExistence type="inferred from homology"/>
<dbReference type="PROSITE" id="PS51367">
    <property type="entry name" value="THAUMATIN_2"/>
    <property type="match status" value="1"/>
</dbReference>
<keyword evidence="4 5" id="KW-1015">Disulfide bond</keyword>
<comment type="caution">
    <text evidence="6">The sequence shown here is derived from an EMBL/GenBank/DDBJ whole genome shotgun (WGS) entry which is preliminary data.</text>
</comment>
<evidence type="ECO:0000256" key="1">
    <source>
        <dbReference type="ARBA" id="ARBA00004613"/>
    </source>
</evidence>
<dbReference type="AlphaFoldDB" id="A0ABD1M5V6"/>
<gene>
    <name evidence="6" type="ORF">Fmac_018701</name>
</gene>
<feature type="disulfide bond" evidence="5">
    <location>
        <begin position="191"/>
        <end position="201"/>
    </location>
</feature>
<dbReference type="PROSITE" id="PS00316">
    <property type="entry name" value="THAUMATIN_1"/>
    <property type="match status" value="1"/>
</dbReference>
<keyword evidence="3" id="KW-0964">Secreted</keyword>
<evidence type="ECO:0000313" key="7">
    <source>
        <dbReference type="Proteomes" id="UP001603857"/>
    </source>
</evidence>
<feature type="disulfide bond" evidence="5">
    <location>
        <begin position="160"/>
        <end position="177"/>
    </location>
</feature>
<evidence type="ECO:0000256" key="4">
    <source>
        <dbReference type="ARBA" id="ARBA00023157"/>
    </source>
</evidence>
<dbReference type="InterPro" id="IPR017949">
    <property type="entry name" value="Thaumatin_CS"/>
</dbReference>
<dbReference type="PIRSF" id="PIRSF002703">
    <property type="entry name" value="Thaumatin"/>
    <property type="match status" value="1"/>
</dbReference>
<evidence type="ECO:0000313" key="6">
    <source>
        <dbReference type="EMBL" id="KAL2331120.1"/>
    </source>
</evidence>
<accession>A0ABD1M5V6</accession>
<feature type="disulfide bond" evidence="5">
    <location>
        <begin position="95"/>
        <end position="102"/>
    </location>
</feature>
<evidence type="ECO:0000256" key="2">
    <source>
        <dbReference type="ARBA" id="ARBA00010607"/>
    </source>
</evidence>
<feature type="disulfide bond" evidence="5">
    <location>
        <begin position="152"/>
        <end position="214"/>
    </location>
</feature>